<keyword evidence="5" id="KW-0560">Oxidoreductase</keyword>
<dbReference type="Pfam" id="PF01328">
    <property type="entry name" value="Peroxidase_2"/>
    <property type="match status" value="1"/>
</dbReference>
<evidence type="ECO:0000256" key="1">
    <source>
        <dbReference type="ARBA" id="ARBA00001970"/>
    </source>
</evidence>
<dbReference type="GO" id="GO:0046872">
    <property type="term" value="F:metal ion binding"/>
    <property type="evidence" value="ECO:0007669"/>
    <property type="project" value="UniProtKB-KW"/>
</dbReference>
<keyword evidence="11" id="KW-1185">Reference proteome</keyword>
<evidence type="ECO:0000256" key="6">
    <source>
        <dbReference type="ARBA" id="ARBA00023004"/>
    </source>
</evidence>
<evidence type="ECO:0000256" key="8">
    <source>
        <dbReference type="SAM" id="SignalP"/>
    </source>
</evidence>
<feature type="signal peptide" evidence="8">
    <location>
        <begin position="1"/>
        <end position="19"/>
    </location>
</feature>
<protein>
    <recommendedName>
        <fullName evidence="9">Heme haloperoxidase family profile domain-containing protein</fullName>
    </recommendedName>
</protein>
<evidence type="ECO:0000313" key="11">
    <source>
        <dbReference type="Proteomes" id="UP001218188"/>
    </source>
</evidence>
<evidence type="ECO:0000259" key="9">
    <source>
        <dbReference type="PROSITE" id="PS51405"/>
    </source>
</evidence>
<name>A0AAD6SAB6_9AGAR</name>
<keyword evidence="8" id="KW-0732">Signal</keyword>
<comment type="cofactor">
    <cofactor evidence="1">
        <name>heme b</name>
        <dbReference type="ChEBI" id="CHEBI:60344"/>
    </cofactor>
</comment>
<dbReference type="SUPFAM" id="SSF47571">
    <property type="entry name" value="Cloroperoxidase"/>
    <property type="match status" value="1"/>
</dbReference>
<keyword evidence="3" id="KW-0349">Heme</keyword>
<dbReference type="EMBL" id="JARJCM010000182">
    <property type="protein sequence ID" value="KAJ7023820.1"/>
    <property type="molecule type" value="Genomic_DNA"/>
</dbReference>
<dbReference type="PANTHER" id="PTHR33577:SF16">
    <property type="entry name" value="HEME HALOPEROXIDASE FAMILY PROFILE DOMAIN-CONTAINING PROTEIN"/>
    <property type="match status" value="1"/>
</dbReference>
<evidence type="ECO:0000256" key="3">
    <source>
        <dbReference type="ARBA" id="ARBA00022617"/>
    </source>
</evidence>
<accession>A0AAD6SAB6</accession>
<dbReference type="InterPro" id="IPR000028">
    <property type="entry name" value="Chloroperoxidase"/>
</dbReference>
<comment type="similarity">
    <text evidence="7">Belongs to the chloroperoxidase family.</text>
</comment>
<evidence type="ECO:0000256" key="5">
    <source>
        <dbReference type="ARBA" id="ARBA00023002"/>
    </source>
</evidence>
<feature type="chain" id="PRO_5042081452" description="Heme haloperoxidase family profile domain-containing protein" evidence="8">
    <location>
        <begin position="20"/>
        <end position="408"/>
    </location>
</feature>
<dbReference type="GO" id="GO:0004601">
    <property type="term" value="F:peroxidase activity"/>
    <property type="evidence" value="ECO:0007669"/>
    <property type="project" value="UniProtKB-KW"/>
</dbReference>
<keyword evidence="4" id="KW-0479">Metal-binding</keyword>
<comment type="caution">
    <text evidence="10">The sequence shown here is derived from an EMBL/GenBank/DDBJ whole genome shotgun (WGS) entry which is preliminary data.</text>
</comment>
<reference evidence="10" key="1">
    <citation type="submission" date="2023-03" db="EMBL/GenBank/DDBJ databases">
        <title>Massive genome expansion in bonnet fungi (Mycena s.s.) driven by repeated elements and novel gene families across ecological guilds.</title>
        <authorList>
            <consortium name="Lawrence Berkeley National Laboratory"/>
            <person name="Harder C.B."/>
            <person name="Miyauchi S."/>
            <person name="Viragh M."/>
            <person name="Kuo A."/>
            <person name="Thoen E."/>
            <person name="Andreopoulos B."/>
            <person name="Lu D."/>
            <person name="Skrede I."/>
            <person name="Drula E."/>
            <person name="Henrissat B."/>
            <person name="Morin E."/>
            <person name="Kohler A."/>
            <person name="Barry K."/>
            <person name="LaButti K."/>
            <person name="Morin E."/>
            <person name="Salamov A."/>
            <person name="Lipzen A."/>
            <person name="Mereny Z."/>
            <person name="Hegedus B."/>
            <person name="Baldrian P."/>
            <person name="Stursova M."/>
            <person name="Weitz H."/>
            <person name="Taylor A."/>
            <person name="Grigoriev I.V."/>
            <person name="Nagy L.G."/>
            <person name="Martin F."/>
            <person name="Kauserud H."/>
        </authorList>
    </citation>
    <scope>NUCLEOTIDE SEQUENCE</scope>
    <source>
        <strain evidence="10">CBHHK200</strain>
    </source>
</reference>
<dbReference type="PROSITE" id="PS51405">
    <property type="entry name" value="HEME_HALOPEROXIDASE"/>
    <property type="match status" value="1"/>
</dbReference>
<keyword evidence="6" id="KW-0408">Iron</keyword>
<gene>
    <name evidence="10" type="ORF">C8F04DRAFT_1304398</name>
</gene>
<dbReference type="Proteomes" id="UP001218188">
    <property type="component" value="Unassembled WGS sequence"/>
</dbReference>
<evidence type="ECO:0000256" key="2">
    <source>
        <dbReference type="ARBA" id="ARBA00022559"/>
    </source>
</evidence>
<proteinExistence type="inferred from homology"/>
<evidence type="ECO:0000313" key="10">
    <source>
        <dbReference type="EMBL" id="KAJ7023820.1"/>
    </source>
</evidence>
<dbReference type="InterPro" id="IPR036851">
    <property type="entry name" value="Chloroperoxidase-like_sf"/>
</dbReference>
<evidence type="ECO:0000256" key="7">
    <source>
        <dbReference type="ARBA" id="ARBA00025795"/>
    </source>
</evidence>
<keyword evidence="2" id="KW-0575">Peroxidase</keyword>
<feature type="domain" description="Heme haloperoxidase family profile" evidence="9">
    <location>
        <begin position="49"/>
        <end position="296"/>
    </location>
</feature>
<dbReference type="PANTHER" id="PTHR33577">
    <property type="entry name" value="STERIGMATOCYSTIN BIOSYNTHESIS PEROXIDASE STCC-RELATED"/>
    <property type="match status" value="1"/>
</dbReference>
<dbReference type="Gene3D" id="1.10.489.10">
    <property type="entry name" value="Chloroperoxidase-like"/>
    <property type="match status" value="1"/>
</dbReference>
<sequence>MRFLVLFAIVVSAVRQALAFPPGYFEGHARGIPNLTLPIFSSDQRIDVEANPFLAPGKNDHRGPCPGLNALANHQFIPHNGIVTFTAAILQSNRVFGLGLDTAAIAAVLALFGADLLGVDFPFSIGGGGELGLLRAPTGLSGTHNQFESDSSVTRGDFYQFDGDNYHLQLRYFEALYNLQPDSPDSNYDAETIFEHSHIRFHQSIAEDEFFFYGPLQMFVSCLTHNLVYGLMSNHSAESPEGFLQGKVLKSIYAISTDLSGNLVYTPGHERIPENWYRRPFLDEYDARHVIPDLLAMWLRYPELLLFGGNINGTNTYAPIDLGNLTGGVFNTASLLEGDNAACFVFQALQILVPDALSGLAGVVVVIVSKLLDVLGPLLAGLTCPKLTTINREVLEQYPGYKQSSHPV</sequence>
<dbReference type="AlphaFoldDB" id="A0AAD6SAB6"/>
<evidence type="ECO:0000256" key="4">
    <source>
        <dbReference type="ARBA" id="ARBA00022723"/>
    </source>
</evidence>
<organism evidence="10 11">
    <name type="scientific">Mycena alexandri</name>
    <dbReference type="NCBI Taxonomy" id="1745969"/>
    <lineage>
        <taxon>Eukaryota</taxon>
        <taxon>Fungi</taxon>
        <taxon>Dikarya</taxon>
        <taxon>Basidiomycota</taxon>
        <taxon>Agaricomycotina</taxon>
        <taxon>Agaricomycetes</taxon>
        <taxon>Agaricomycetidae</taxon>
        <taxon>Agaricales</taxon>
        <taxon>Marasmiineae</taxon>
        <taxon>Mycenaceae</taxon>
        <taxon>Mycena</taxon>
    </lineage>
</organism>